<dbReference type="Gene3D" id="2.70.150.10">
    <property type="entry name" value="Calcium-transporting ATPase, cytoplasmic transduction domain A"/>
    <property type="match status" value="1"/>
</dbReference>
<keyword evidence="15" id="KW-1185">Reference proteome</keyword>
<dbReference type="PRINTS" id="PR00120">
    <property type="entry name" value="HATPASE"/>
</dbReference>
<dbReference type="Pfam" id="PF00122">
    <property type="entry name" value="E1-E2_ATPase"/>
    <property type="match status" value="1"/>
</dbReference>
<dbReference type="SUPFAM" id="SSF81660">
    <property type="entry name" value="Metal cation-transporting ATPase, ATP-binding domain N"/>
    <property type="match status" value="1"/>
</dbReference>
<feature type="transmembrane region" description="Helical" evidence="12">
    <location>
        <begin position="847"/>
        <end position="866"/>
    </location>
</feature>
<keyword evidence="10 12" id="KW-1133">Transmembrane helix</keyword>
<dbReference type="SUPFAM" id="SSF81665">
    <property type="entry name" value="Calcium ATPase, transmembrane domain M"/>
    <property type="match status" value="1"/>
</dbReference>
<dbReference type="InterPro" id="IPR023298">
    <property type="entry name" value="ATPase_P-typ_TM_dom_sf"/>
</dbReference>
<dbReference type="Pfam" id="PF00689">
    <property type="entry name" value="Cation_ATPase_C"/>
    <property type="match status" value="1"/>
</dbReference>
<dbReference type="KEGG" id="gbi:PG2T_04765"/>
<sequence length="868" mass="90559">MSAPQAPWSQAAAEVTGGLGVDPAVGLDSAQVAQRLRRDGPNRLPAVKPRSLLAILWAQVRSLLVGLLALAAGIGFLSGDTVEAYAILAVIALNTGIGFFSELRAVRSMEALRRLGVTTCRVRRDGALRELPAEALVVGDVVLLEGGDLVPADLRVLDSARLQVDESALTGESLPVTKHADPVPLDAPLAERACMLYRGTAVAAGTVLGVVTATGLATELGMISRLVAQAKPQATPLEKRLDRLGQRLAVLALVIAAAIAATGLAADRDLMLMVMTGIALAVAALPEGLPVVATLSLARGMHRMARRNALISRLAAVETLGATTVICTDKTGTLTENRLAVTHLVLPGAGPLEVPADAVPASLADARDRLLHAGRLCNNAALHGDGGVGDPLEVALLQAALGITLTDPERLREEPFDPVRRLMATVHGLPGGYRVAVKGAPEAVLARCVAVAEGSDSPPPLTRTQREQWLAANEALAGRGLRVLALAERYSNDALADPYADLTVLGLVGLMDPPRGDVLAAIDQCRDAGIRVVMVTGDQPATANHVAQTLHLIEPHADGLAAVVLPGEALERPQDFGGEDAVLAATVFARVSPAQKMALVTRLQARGEVVAMTGDGVNDAPALKQADIGIAMGLRGTQVARQAAAMVLRDDAFSSIAAAVGQGRVIFGNIRRFVVYLLSCNLSEVLVVGLATLAGGPLPLLPLQILFLNLVTDVFPALALGAGEADGSEMRQPPRPSGEPLLTRQHWWQIVGHGASITAATLLAFALALGLLAATAQQAVVVAFLTLALAQLWHVLNMRPPGSRRLDNAVTRNPYVWGALGVCLGLLGLAVYWRPLAQVLHLAPPDARQWGLIAAASLLPLLPGMLRR</sequence>
<dbReference type="OrthoDB" id="9814270at2"/>
<dbReference type="InterPro" id="IPR008250">
    <property type="entry name" value="ATPase_P-typ_transduc_dom_A_sf"/>
</dbReference>
<organism evidence="14 15">
    <name type="scientific">Immundisolibacter cernigliae</name>
    <dbReference type="NCBI Taxonomy" id="1810504"/>
    <lineage>
        <taxon>Bacteria</taxon>
        <taxon>Pseudomonadati</taxon>
        <taxon>Pseudomonadota</taxon>
        <taxon>Gammaproteobacteria</taxon>
        <taxon>Immundisolibacterales</taxon>
        <taxon>Immundisolibacteraceae</taxon>
        <taxon>Immundisolibacter</taxon>
    </lineage>
</organism>
<evidence type="ECO:0000256" key="11">
    <source>
        <dbReference type="ARBA" id="ARBA00023136"/>
    </source>
</evidence>
<dbReference type="Pfam" id="PF00690">
    <property type="entry name" value="Cation_ATPase_N"/>
    <property type="match status" value="1"/>
</dbReference>
<keyword evidence="8" id="KW-0460">Magnesium</keyword>
<evidence type="ECO:0000259" key="13">
    <source>
        <dbReference type="SMART" id="SM00831"/>
    </source>
</evidence>
<evidence type="ECO:0000313" key="15">
    <source>
        <dbReference type="Proteomes" id="UP000092952"/>
    </source>
</evidence>
<dbReference type="Gene3D" id="3.40.50.1000">
    <property type="entry name" value="HAD superfamily/HAD-like"/>
    <property type="match status" value="1"/>
</dbReference>
<dbReference type="GO" id="GO:0016887">
    <property type="term" value="F:ATP hydrolysis activity"/>
    <property type="evidence" value="ECO:0007669"/>
    <property type="project" value="InterPro"/>
</dbReference>
<feature type="transmembrane region" description="Helical" evidence="12">
    <location>
        <begin position="248"/>
        <end position="266"/>
    </location>
</feature>
<dbReference type="InterPro" id="IPR023299">
    <property type="entry name" value="ATPase_P-typ_cyto_dom_N"/>
</dbReference>
<feature type="transmembrane region" description="Helical" evidence="12">
    <location>
        <begin position="84"/>
        <end position="103"/>
    </location>
</feature>
<comment type="similarity">
    <text evidence="2">Belongs to the cation transport ATPase (P-type) (TC 3.A.3) family. Type IIA subfamily.</text>
</comment>
<dbReference type="Pfam" id="PF13246">
    <property type="entry name" value="Cation_ATPase"/>
    <property type="match status" value="1"/>
</dbReference>
<dbReference type="GO" id="GO:0030007">
    <property type="term" value="P:intracellular potassium ion homeostasis"/>
    <property type="evidence" value="ECO:0007669"/>
    <property type="project" value="TreeGrafter"/>
</dbReference>
<dbReference type="FunFam" id="2.70.150.10:FF:000160">
    <property type="entry name" value="Sarcoplasmic/endoplasmic reticulum calcium ATPase 1"/>
    <property type="match status" value="1"/>
</dbReference>
<dbReference type="InParanoid" id="A0A1B1YS22"/>
<evidence type="ECO:0000256" key="8">
    <source>
        <dbReference type="ARBA" id="ARBA00022842"/>
    </source>
</evidence>
<evidence type="ECO:0000256" key="4">
    <source>
        <dbReference type="ARBA" id="ARBA00022553"/>
    </source>
</evidence>
<dbReference type="InterPro" id="IPR050510">
    <property type="entry name" value="Cation_transp_ATPase_P-type"/>
</dbReference>
<dbReference type="InterPro" id="IPR036412">
    <property type="entry name" value="HAD-like_sf"/>
</dbReference>
<dbReference type="SUPFAM" id="SSF56784">
    <property type="entry name" value="HAD-like"/>
    <property type="match status" value="1"/>
</dbReference>
<dbReference type="InterPro" id="IPR059000">
    <property type="entry name" value="ATPase_P-type_domA"/>
</dbReference>
<dbReference type="GO" id="GO:0005886">
    <property type="term" value="C:plasma membrane"/>
    <property type="evidence" value="ECO:0007669"/>
    <property type="project" value="UniProtKB-SubCell"/>
</dbReference>
<feature type="transmembrane region" description="Helical" evidence="12">
    <location>
        <begin position="779"/>
        <end position="796"/>
    </location>
</feature>
<dbReference type="PRINTS" id="PR00119">
    <property type="entry name" value="CATATPASE"/>
</dbReference>
<dbReference type="InterPro" id="IPR018303">
    <property type="entry name" value="ATPase_P-typ_P_site"/>
</dbReference>
<feature type="transmembrane region" description="Helical" evidence="12">
    <location>
        <begin position="700"/>
        <end position="722"/>
    </location>
</feature>
<dbReference type="Gene3D" id="3.40.1110.10">
    <property type="entry name" value="Calcium-transporting ATPase, cytoplasmic domain N"/>
    <property type="match status" value="1"/>
</dbReference>
<dbReference type="GO" id="GO:1902600">
    <property type="term" value="P:proton transmembrane transport"/>
    <property type="evidence" value="ECO:0007669"/>
    <property type="project" value="TreeGrafter"/>
</dbReference>
<evidence type="ECO:0000256" key="9">
    <source>
        <dbReference type="ARBA" id="ARBA00022967"/>
    </source>
</evidence>
<evidence type="ECO:0000256" key="3">
    <source>
        <dbReference type="ARBA" id="ARBA00022475"/>
    </source>
</evidence>
<dbReference type="STRING" id="1810504.PG2T_04765"/>
<dbReference type="GO" id="GO:0006883">
    <property type="term" value="P:intracellular sodium ion homeostasis"/>
    <property type="evidence" value="ECO:0007669"/>
    <property type="project" value="TreeGrafter"/>
</dbReference>
<keyword evidence="11 12" id="KW-0472">Membrane</keyword>
<evidence type="ECO:0000256" key="2">
    <source>
        <dbReference type="ARBA" id="ARBA00005675"/>
    </source>
</evidence>
<proteinExistence type="inferred from homology"/>
<dbReference type="GO" id="GO:0005391">
    <property type="term" value="F:P-type sodium:potassium-exchanging transporter activity"/>
    <property type="evidence" value="ECO:0007669"/>
    <property type="project" value="TreeGrafter"/>
</dbReference>
<feature type="domain" description="Cation-transporting P-type ATPase N-terminal" evidence="13">
    <location>
        <begin position="6"/>
        <end position="80"/>
    </location>
</feature>
<evidence type="ECO:0000313" key="14">
    <source>
        <dbReference type="EMBL" id="ANX03572.1"/>
    </source>
</evidence>
<evidence type="ECO:0000256" key="7">
    <source>
        <dbReference type="ARBA" id="ARBA00022840"/>
    </source>
</evidence>
<dbReference type="InterPro" id="IPR004014">
    <property type="entry name" value="ATPase_P-typ_cation-transptr_N"/>
</dbReference>
<dbReference type="SFLD" id="SFLDF00027">
    <property type="entry name" value="p-type_atpase"/>
    <property type="match status" value="1"/>
</dbReference>
<dbReference type="GO" id="GO:0005524">
    <property type="term" value="F:ATP binding"/>
    <property type="evidence" value="ECO:0007669"/>
    <property type="project" value="UniProtKB-KW"/>
</dbReference>
<dbReference type="PANTHER" id="PTHR43294">
    <property type="entry name" value="SODIUM/POTASSIUM-TRANSPORTING ATPASE SUBUNIT ALPHA"/>
    <property type="match status" value="1"/>
</dbReference>
<dbReference type="NCBIfam" id="TIGR01494">
    <property type="entry name" value="ATPase_P-type"/>
    <property type="match status" value="2"/>
</dbReference>
<keyword evidence="6" id="KW-0547">Nucleotide-binding</keyword>
<dbReference type="RefSeq" id="WP_068803070.1">
    <property type="nucleotide sequence ID" value="NZ_CP014671.1"/>
</dbReference>
<keyword evidence="7" id="KW-0067">ATP-binding</keyword>
<dbReference type="PROSITE" id="PS00154">
    <property type="entry name" value="ATPASE_E1_E2"/>
    <property type="match status" value="1"/>
</dbReference>
<name>A0A1B1YS22_9GAMM</name>
<dbReference type="SFLD" id="SFLDS00003">
    <property type="entry name" value="Haloacid_Dehalogenase"/>
    <property type="match status" value="1"/>
</dbReference>
<dbReference type="InterPro" id="IPR006068">
    <property type="entry name" value="ATPase_P-typ_cation-transptr_C"/>
</dbReference>
<evidence type="ECO:0000256" key="5">
    <source>
        <dbReference type="ARBA" id="ARBA00022692"/>
    </source>
</evidence>
<dbReference type="Gene3D" id="1.20.1110.10">
    <property type="entry name" value="Calcium-transporting ATPase, transmembrane domain"/>
    <property type="match status" value="1"/>
</dbReference>
<accession>A0A1B1YS22</accession>
<dbReference type="SUPFAM" id="SSF81653">
    <property type="entry name" value="Calcium ATPase, transduction domain A"/>
    <property type="match status" value="1"/>
</dbReference>
<gene>
    <name evidence="14" type="ORF">PG2T_04765</name>
</gene>
<feature type="transmembrane region" description="Helical" evidence="12">
    <location>
        <begin position="272"/>
        <end position="298"/>
    </location>
</feature>
<dbReference type="InterPro" id="IPR001757">
    <property type="entry name" value="P_typ_ATPase"/>
</dbReference>
<comment type="subcellular location">
    <subcellularLocation>
        <location evidence="1">Cell membrane</location>
        <topology evidence="1">Multi-pass membrane protein</topology>
    </subcellularLocation>
</comment>
<evidence type="ECO:0000256" key="1">
    <source>
        <dbReference type="ARBA" id="ARBA00004651"/>
    </source>
</evidence>
<keyword evidence="5 12" id="KW-0812">Transmembrane</keyword>
<feature type="transmembrane region" description="Helical" evidence="12">
    <location>
        <begin position="52"/>
        <end position="78"/>
    </location>
</feature>
<feature type="transmembrane region" description="Helical" evidence="12">
    <location>
        <begin position="673"/>
        <end position="694"/>
    </location>
</feature>
<dbReference type="InterPro" id="IPR023214">
    <property type="entry name" value="HAD_sf"/>
</dbReference>
<keyword evidence="4" id="KW-0597">Phosphoprotein</keyword>
<feature type="transmembrane region" description="Helical" evidence="12">
    <location>
        <begin position="816"/>
        <end position="835"/>
    </location>
</feature>
<protein>
    <recommendedName>
        <fullName evidence="13">Cation-transporting P-type ATPase N-terminal domain-containing protein</fullName>
    </recommendedName>
</protein>
<keyword evidence="3" id="KW-1003">Cell membrane</keyword>
<dbReference type="PANTHER" id="PTHR43294:SF21">
    <property type="entry name" value="CATION TRANSPORTING ATPASE"/>
    <property type="match status" value="1"/>
</dbReference>
<evidence type="ECO:0000256" key="12">
    <source>
        <dbReference type="SAM" id="Phobius"/>
    </source>
</evidence>
<dbReference type="SMART" id="SM00831">
    <property type="entry name" value="Cation_ATPase_N"/>
    <property type="match status" value="1"/>
</dbReference>
<dbReference type="Proteomes" id="UP000092952">
    <property type="component" value="Chromosome"/>
</dbReference>
<feature type="transmembrane region" description="Helical" evidence="12">
    <location>
        <begin position="750"/>
        <end position="773"/>
    </location>
</feature>
<reference evidence="15" key="1">
    <citation type="submission" date="2016-03" db="EMBL/GenBank/DDBJ databases">
        <title>Complete genome sequence of Solimmundus cernigliae, representing a novel lineage of polycyclic aromatic hydrocarbon degraders within the Gammaproteobacteria.</title>
        <authorList>
            <person name="Singleton D.R."/>
            <person name="Dickey A.N."/>
            <person name="Scholl E.H."/>
            <person name="Wright F.A."/>
            <person name="Aitken M.D."/>
        </authorList>
    </citation>
    <scope>NUCLEOTIDE SEQUENCE [LARGE SCALE GENOMIC DNA]</scope>
    <source>
        <strain evidence="15">TR3.2</strain>
    </source>
</reference>
<dbReference type="SFLD" id="SFLDG00002">
    <property type="entry name" value="C1.7:_P-type_atpase_like"/>
    <property type="match status" value="1"/>
</dbReference>
<evidence type="ECO:0000256" key="10">
    <source>
        <dbReference type="ARBA" id="ARBA00022989"/>
    </source>
</evidence>
<dbReference type="EMBL" id="CP014671">
    <property type="protein sequence ID" value="ANX03572.1"/>
    <property type="molecule type" value="Genomic_DNA"/>
</dbReference>
<dbReference type="GO" id="GO:1990573">
    <property type="term" value="P:potassium ion import across plasma membrane"/>
    <property type="evidence" value="ECO:0007669"/>
    <property type="project" value="TreeGrafter"/>
</dbReference>
<dbReference type="InterPro" id="IPR044492">
    <property type="entry name" value="P_typ_ATPase_HD_dom"/>
</dbReference>
<keyword evidence="9" id="KW-1278">Translocase</keyword>
<dbReference type="GO" id="GO:0036376">
    <property type="term" value="P:sodium ion export across plasma membrane"/>
    <property type="evidence" value="ECO:0007669"/>
    <property type="project" value="TreeGrafter"/>
</dbReference>
<dbReference type="AlphaFoldDB" id="A0A1B1YS22"/>
<evidence type="ECO:0000256" key="6">
    <source>
        <dbReference type="ARBA" id="ARBA00022741"/>
    </source>
</evidence>